<feature type="non-terminal residue" evidence="1">
    <location>
        <position position="72"/>
    </location>
</feature>
<dbReference type="Proteomes" id="UP000499080">
    <property type="component" value="Unassembled WGS sequence"/>
</dbReference>
<accession>A0A4Y1ZWM1</accession>
<dbReference type="AlphaFoldDB" id="A0A4Y1ZWM1"/>
<evidence type="ECO:0000313" key="2">
    <source>
        <dbReference type="Proteomes" id="UP000499080"/>
    </source>
</evidence>
<evidence type="ECO:0008006" key="3">
    <source>
        <dbReference type="Google" id="ProtNLM"/>
    </source>
</evidence>
<dbReference type="Gene3D" id="3.30.420.10">
    <property type="entry name" value="Ribonuclease H-like superfamily/Ribonuclease H"/>
    <property type="match status" value="1"/>
</dbReference>
<dbReference type="InterPro" id="IPR036397">
    <property type="entry name" value="RNaseH_sf"/>
</dbReference>
<proteinExistence type="predicted"/>
<protein>
    <recommendedName>
        <fullName evidence="3">Tc1-like transposase DDE domain-containing protein</fullName>
    </recommendedName>
</protein>
<organism evidence="1 2">
    <name type="scientific">Araneus ventricosus</name>
    <name type="common">Orbweaver spider</name>
    <name type="synonym">Epeira ventricosa</name>
    <dbReference type="NCBI Taxonomy" id="182803"/>
    <lineage>
        <taxon>Eukaryota</taxon>
        <taxon>Metazoa</taxon>
        <taxon>Ecdysozoa</taxon>
        <taxon>Arthropoda</taxon>
        <taxon>Chelicerata</taxon>
        <taxon>Arachnida</taxon>
        <taxon>Araneae</taxon>
        <taxon>Araneomorphae</taxon>
        <taxon>Entelegynae</taxon>
        <taxon>Araneoidea</taxon>
        <taxon>Araneidae</taxon>
        <taxon>Araneus</taxon>
    </lineage>
</organism>
<gene>
    <name evidence="1" type="ORF">AVEN_188923_1</name>
</gene>
<evidence type="ECO:0000313" key="1">
    <source>
        <dbReference type="EMBL" id="GBL70790.1"/>
    </source>
</evidence>
<comment type="caution">
    <text evidence="1">The sequence shown here is derived from an EMBL/GenBank/DDBJ whole genome shotgun (WGS) entry which is preliminary data.</text>
</comment>
<name>A0A4Y1ZWM1_ARAVE</name>
<sequence>MDDEVLPSSQHLQDEYALDTTIFQDDNSTFHRAGRICDWFDEHSLTLLHLDWSAKSPDISPIENLCYMSEQR</sequence>
<reference evidence="1 2" key="1">
    <citation type="journal article" date="2019" name="Sci. Rep.">
        <title>Orb-weaving spider Araneus ventricosus genome elucidates the spidroin gene catalogue.</title>
        <authorList>
            <person name="Kono N."/>
            <person name="Nakamura H."/>
            <person name="Ohtoshi R."/>
            <person name="Moran D.A.P."/>
            <person name="Shinohara A."/>
            <person name="Yoshida Y."/>
            <person name="Fujiwara M."/>
            <person name="Mori M."/>
            <person name="Tomita M."/>
            <person name="Arakawa K."/>
        </authorList>
    </citation>
    <scope>NUCLEOTIDE SEQUENCE [LARGE SCALE GENOMIC DNA]</scope>
</reference>
<dbReference type="OrthoDB" id="9996331at2759"/>
<dbReference type="EMBL" id="BGPR01078518">
    <property type="protein sequence ID" value="GBL70790.1"/>
    <property type="molecule type" value="Genomic_DNA"/>
</dbReference>
<keyword evidence="2" id="KW-1185">Reference proteome</keyword>
<dbReference type="GO" id="GO:0003676">
    <property type="term" value="F:nucleic acid binding"/>
    <property type="evidence" value="ECO:0007669"/>
    <property type="project" value="InterPro"/>
</dbReference>